<sequence>MSVSIRLMFDEDMEPIVQLSLLAWAPVFDSFQQVLGERIYALMYPNWKRQQQEVVEKYCRDEQTIVYVANVDGRVAGFITYTINDEDKTGEVDLLAVHPEYQNRGIGTELNTFVFERMKERGIKLAVVGTGGDPGHAPARRSYEKAGYIGLPLMRYYKDL</sequence>
<dbReference type="OrthoDB" id="9775804at2"/>
<dbReference type="RefSeq" id="WP_126551320.1">
    <property type="nucleotide sequence ID" value="NZ_BIFS01000001.1"/>
</dbReference>
<comment type="caution">
    <text evidence="2">The sequence shown here is derived from an EMBL/GenBank/DDBJ whole genome shotgun (WGS) entry which is preliminary data.</text>
</comment>
<proteinExistence type="predicted"/>
<reference evidence="3" key="1">
    <citation type="submission" date="2018-12" db="EMBL/GenBank/DDBJ databases">
        <title>Tengunoibacter tsumagoiensis gen. nov., sp. nov., Dictyobacter kobayashii sp. nov., D. alpinus sp. nov., and D. joshuensis sp. nov. and description of Dictyobacteraceae fam. nov. within the order Ktedonobacterales isolated from Tengu-no-mugimeshi.</title>
        <authorList>
            <person name="Wang C.M."/>
            <person name="Zheng Y."/>
            <person name="Sakai Y."/>
            <person name="Toyoda A."/>
            <person name="Minakuchi Y."/>
            <person name="Abe K."/>
            <person name="Yokota A."/>
            <person name="Yabe S."/>
        </authorList>
    </citation>
    <scope>NUCLEOTIDE SEQUENCE [LARGE SCALE GENOMIC DNA]</scope>
    <source>
        <strain evidence="3">Uno11</strain>
    </source>
</reference>
<dbReference type="AlphaFoldDB" id="A0A402AK09"/>
<feature type="domain" description="N-acetyltransferase" evidence="1">
    <location>
        <begin position="3"/>
        <end position="160"/>
    </location>
</feature>
<dbReference type="PROSITE" id="PS51186">
    <property type="entry name" value="GNAT"/>
    <property type="match status" value="1"/>
</dbReference>
<dbReference type="EMBL" id="BIFS01000001">
    <property type="protein sequence ID" value="GCE19442.1"/>
    <property type="molecule type" value="Genomic_DNA"/>
</dbReference>
<dbReference type="CDD" id="cd04301">
    <property type="entry name" value="NAT_SF"/>
    <property type="match status" value="1"/>
</dbReference>
<evidence type="ECO:0000259" key="1">
    <source>
        <dbReference type="PROSITE" id="PS51186"/>
    </source>
</evidence>
<dbReference type="InterPro" id="IPR016181">
    <property type="entry name" value="Acyl_CoA_acyltransferase"/>
</dbReference>
<protein>
    <submittedName>
        <fullName evidence="2">GNAT family N-acetyltransferase</fullName>
    </submittedName>
</protein>
<dbReference type="InterPro" id="IPR050276">
    <property type="entry name" value="MshD_Acetyltransferase"/>
</dbReference>
<dbReference type="Gene3D" id="3.40.630.30">
    <property type="match status" value="1"/>
</dbReference>
<name>A0A402AK09_9CHLR</name>
<evidence type="ECO:0000313" key="2">
    <source>
        <dbReference type="EMBL" id="GCE19442.1"/>
    </source>
</evidence>
<dbReference type="SUPFAM" id="SSF55729">
    <property type="entry name" value="Acyl-CoA N-acyltransferases (Nat)"/>
    <property type="match status" value="1"/>
</dbReference>
<dbReference type="Pfam" id="PF00583">
    <property type="entry name" value="Acetyltransf_1"/>
    <property type="match status" value="1"/>
</dbReference>
<dbReference type="InterPro" id="IPR000182">
    <property type="entry name" value="GNAT_dom"/>
</dbReference>
<gene>
    <name evidence="2" type="ORF">KDK_32420</name>
</gene>
<keyword evidence="2" id="KW-0808">Transferase</keyword>
<dbReference type="Proteomes" id="UP000287188">
    <property type="component" value="Unassembled WGS sequence"/>
</dbReference>
<accession>A0A402AK09</accession>
<dbReference type="PANTHER" id="PTHR43617">
    <property type="entry name" value="L-AMINO ACID N-ACETYLTRANSFERASE"/>
    <property type="match status" value="1"/>
</dbReference>
<dbReference type="PANTHER" id="PTHR43617:SF20">
    <property type="entry name" value="N-ALPHA-ACETYLTRANSFERASE RIMI"/>
    <property type="match status" value="1"/>
</dbReference>
<evidence type="ECO:0000313" key="3">
    <source>
        <dbReference type="Proteomes" id="UP000287188"/>
    </source>
</evidence>
<keyword evidence="3" id="KW-1185">Reference proteome</keyword>
<organism evidence="2 3">
    <name type="scientific">Dictyobacter kobayashii</name>
    <dbReference type="NCBI Taxonomy" id="2014872"/>
    <lineage>
        <taxon>Bacteria</taxon>
        <taxon>Bacillati</taxon>
        <taxon>Chloroflexota</taxon>
        <taxon>Ktedonobacteria</taxon>
        <taxon>Ktedonobacterales</taxon>
        <taxon>Dictyobacteraceae</taxon>
        <taxon>Dictyobacter</taxon>
    </lineage>
</organism>
<dbReference type="GO" id="GO:0008999">
    <property type="term" value="F:protein-N-terminal-alanine acetyltransferase activity"/>
    <property type="evidence" value="ECO:0007669"/>
    <property type="project" value="TreeGrafter"/>
</dbReference>